<dbReference type="SUPFAM" id="SSF52540">
    <property type="entry name" value="P-loop containing nucleoside triphosphate hydrolases"/>
    <property type="match status" value="1"/>
</dbReference>
<sequence>MELDEIIALSVKHNASDLHLCCGHFPWWRCHGQLEALNNTAPVTGQQISNFCERWLGRLQQQQLSRQGHCDLAITATDGTRLRASLFRQQCGLSLSLRILRAEVPAMEALGLPAISYRLLERNNGLLLVAGATGCGKSTSLAAMIGRVNTSAARHIITLEDPIEYLHHSQRSLIQQREAGAHFSTFSEGLTAALRQDPDIIMLGELRDNRTLRLALTAAETGHLVLATLHTVNAAQSVERLLESAPADDKALVRTQLAQSLAAVISQRLLSTGTPGAEQRAIFEVLVNTPAVANVIREGKTHQLPGMIETGMQSGMQSFSQALRQSPPLPLS</sequence>
<reference evidence="3 4" key="1">
    <citation type="submission" date="2014-05" db="EMBL/GenBank/DDBJ databases">
        <title>ATOL: Assembling a taxonomically balanced genome-scale reconstruction of the evolutionary history of the Enterobacteriaceae.</title>
        <authorList>
            <person name="Plunkett G.III."/>
            <person name="Neeno-Eckwall E.C."/>
            <person name="Glasner J.D."/>
            <person name="Perna N.T."/>
        </authorList>
    </citation>
    <scope>NUCLEOTIDE SEQUENCE [LARGE SCALE GENOMIC DNA]</scope>
    <source>
        <strain evidence="3 4">ATCC 33301</strain>
    </source>
</reference>
<dbReference type="InterPro" id="IPR006321">
    <property type="entry name" value="PilT/PilU"/>
</dbReference>
<evidence type="ECO:0000313" key="4">
    <source>
        <dbReference type="Proteomes" id="UP000028602"/>
    </source>
</evidence>
<dbReference type="InterPro" id="IPR050921">
    <property type="entry name" value="T4SS_GSP_E_ATPase"/>
</dbReference>
<dbReference type="EMBL" id="JMPR01000053">
    <property type="protein sequence ID" value="KFD17140.1"/>
    <property type="molecule type" value="Genomic_DNA"/>
</dbReference>
<proteinExistence type="inferred from homology"/>
<dbReference type="eggNOG" id="COG2805">
    <property type="taxonomic scope" value="Bacteria"/>
</dbReference>
<name>A0A085J9J4_9GAMM</name>
<dbReference type="NCBIfam" id="TIGR01420">
    <property type="entry name" value="pilT_fam"/>
    <property type="match status" value="1"/>
</dbReference>
<dbReference type="GO" id="GO:0005524">
    <property type="term" value="F:ATP binding"/>
    <property type="evidence" value="ECO:0007669"/>
    <property type="project" value="InterPro"/>
</dbReference>
<organism evidence="3 4">
    <name type="scientific">Tatumella ptyseos ATCC 33301</name>
    <dbReference type="NCBI Taxonomy" id="1005995"/>
    <lineage>
        <taxon>Bacteria</taxon>
        <taxon>Pseudomonadati</taxon>
        <taxon>Pseudomonadota</taxon>
        <taxon>Gammaproteobacteria</taxon>
        <taxon>Enterobacterales</taxon>
        <taxon>Erwiniaceae</taxon>
        <taxon>Tatumella</taxon>
    </lineage>
</organism>
<dbReference type="RefSeq" id="WP_029991461.1">
    <property type="nucleotide sequence ID" value="NZ_ATMJ01000064.1"/>
</dbReference>
<dbReference type="AlphaFoldDB" id="A0A085J9J4"/>
<evidence type="ECO:0000313" key="3">
    <source>
        <dbReference type="EMBL" id="KFD17140.1"/>
    </source>
</evidence>
<dbReference type="PANTHER" id="PTHR30486:SF6">
    <property type="entry name" value="TYPE IV PILUS RETRACTATION ATPASE PILT"/>
    <property type="match status" value="1"/>
</dbReference>
<dbReference type="OrthoDB" id="9804785at2"/>
<accession>A0A085J9J4</accession>
<evidence type="ECO:0000256" key="1">
    <source>
        <dbReference type="ARBA" id="ARBA00006611"/>
    </source>
</evidence>
<dbReference type="CDD" id="cd01131">
    <property type="entry name" value="PilT"/>
    <property type="match status" value="1"/>
</dbReference>
<dbReference type="PANTHER" id="PTHR30486">
    <property type="entry name" value="TWITCHING MOTILITY PROTEIN PILT"/>
    <property type="match status" value="1"/>
</dbReference>
<dbReference type="GO" id="GO:0016887">
    <property type="term" value="F:ATP hydrolysis activity"/>
    <property type="evidence" value="ECO:0007669"/>
    <property type="project" value="InterPro"/>
</dbReference>
<dbReference type="InterPro" id="IPR027417">
    <property type="entry name" value="P-loop_NTPase"/>
</dbReference>
<protein>
    <submittedName>
        <fullName evidence="3">PilT family twitching motility protein</fullName>
    </submittedName>
</protein>
<comment type="similarity">
    <text evidence="1">Belongs to the GSP E family.</text>
</comment>
<dbReference type="InterPro" id="IPR001482">
    <property type="entry name" value="T2SS/T4SS_dom"/>
</dbReference>
<evidence type="ECO:0000259" key="2">
    <source>
        <dbReference type="PROSITE" id="PS00662"/>
    </source>
</evidence>
<feature type="domain" description="Bacterial type II secretion system protein E" evidence="2">
    <location>
        <begin position="194"/>
        <end position="208"/>
    </location>
</feature>
<dbReference type="Pfam" id="PF00437">
    <property type="entry name" value="T2SSE"/>
    <property type="match status" value="1"/>
</dbReference>
<dbReference type="Gene3D" id="3.40.50.300">
    <property type="entry name" value="P-loop containing nucleotide triphosphate hydrolases"/>
    <property type="match status" value="1"/>
</dbReference>
<keyword evidence="4" id="KW-1185">Reference proteome</keyword>
<comment type="caution">
    <text evidence="3">The sequence shown here is derived from an EMBL/GenBank/DDBJ whole genome shotgun (WGS) entry which is preliminary data.</text>
</comment>
<gene>
    <name evidence="3" type="primary">yggR</name>
    <name evidence="3" type="ORF">GTPT_3269</name>
</gene>
<dbReference type="PROSITE" id="PS00662">
    <property type="entry name" value="T2SP_E"/>
    <property type="match status" value="1"/>
</dbReference>
<dbReference type="Proteomes" id="UP000028602">
    <property type="component" value="Unassembled WGS sequence"/>
</dbReference>
<dbReference type="Gene3D" id="3.30.450.90">
    <property type="match status" value="1"/>
</dbReference>